<dbReference type="PANTHER" id="PTHR11407:SF63">
    <property type="entry name" value="LYSOZYME C"/>
    <property type="match status" value="1"/>
</dbReference>
<dbReference type="Pfam" id="PF00062">
    <property type="entry name" value="Lys"/>
    <property type="match status" value="1"/>
</dbReference>
<gene>
    <name evidence="9" type="ORF">HHI36_020313</name>
</gene>
<evidence type="ECO:0000256" key="3">
    <source>
        <dbReference type="ARBA" id="ARBA00022638"/>
    </source>
</evidence>
<name>A0ABD2NA93_9CUCU</name>
<proteinExistence type="inferred from homology"/>
<dbReference type="GO" id="GO:0003796">
    <property type="term" value="F:lysozyme activity"/>
    <property type="evidence" value="ECO:0007669"/>
    <property type="project" value="UniProtKB-EC"/>
</dbReference>
<feature type="chain" id="PRO_5044868028" description="lysozyme" evidence="7">
    <location>
        <begin position="19"/>
        <end position="381"/>
    </location>
</feature>
<evidence type="ECO:0000256" key="7">
    <source>
        <dbReference type="SAM" id="SignalP"/>
    </source>
</evidence>
<dbReference type="PROSITE" id="PS51348">
    <property type="entry name" value="GLYCOSYL_HYDROL_F22_2"/>
    <property type="match status" value="1"/>
</dbReference>
<evidence type="ECO:0000256" key="6">
    <source>
        <dbReference type="RuleBase" id="RU004440"/>
    </source>
</evidence>
<dbReference type="PROSITE" id="PS00128">
    <property type="entry name" value="GLYCOSYL_HYDROL_F22_1"/>
    <property type="match status" value="1"/>
</dbReference>
<organism evidence="9 10">
    <name type="scientific">Cryptolaemus montrouzieri</name>
    <dbReference type="NCBI Taxonomy" id="559131"/>
    <lineage>
        <taxon>Eukaryota</taxon>
        <taxon>Metazoa</taxon>
        <taxon>Ecdysozoa</taxon>
        <taxon>Arthropoda</taxon>
        <taxon>Hexapoda</taxon>
        <taxon>Insecta</taxon>
        <taxon>Pterygota</taxon>
        <taxon>Neoptera</taxon>
        <taxon>Endopterygota</taxon>
        <taxon>Coleoptera</taxon>
        <taxon>Polyphaga</taxon>
        <taxon>Cucujiformia</taxon>
        <taxon>Coccinelloidea</taxon>
        <taxon>Coccinellidae</taxon>
        <taxon>Scymninae</taxon>
        <taxon>Scymnini</taxon>
        <taxon>Cryptolaemus</taxon>
    </lineage>
</organism>
<dbReference type="AlphaFoldDB" id="A0ABD2NA93"/>
<feature type="domain" description="Glycosyl hydrolases family 22 (GH22)" evidence="8">
    <location>
        <begin position="86"/>
        <end position="104"/>
    </location>
</feature>
<keyword evidence="5" id="KW-0326">Glycosidase</keyword>
<keyword evidence="7" id="KW-0732">Signal</keyword>
<keyword evidence="10" id="KW-1185">Reference proteome</keyword>
<sequence length="381" mass="43134">MITRSDVSLVLLALFVNAKIYDKCELARELKYVHDIDVEEIPVWVCIAKHESGFNTSIVNKESGDHGLFQISDLYWCSVNHQGQACYASCSSFEDDDITDDVQCIRRIYNEHKRLSGNGYNAWVVYPLFCKNNIESYVEGCFNTTDSTTSKPVTSTLENEDEYEFPPLPVFPKHNEVSLLPPSSTISVIKVFSSTSGTVSSLKTTTVKPISYSSRQSTQIFKNIKVTTNPFSTSSNHPQFEMYKSKNIENQKLFLKDNNIKEKFSFSSSAKLGHLNLGYHDPFFKTTHSIIFPSSQATTERNKINRIGSHFFPSKESNTQHFVNQQSVQKNINTNSFIKTEVSSTSAPVQENLFTHSIRLNYFFKEGTTSPSISSSIMPQF</sequence>
<comment type="caution">
    <text evidence="9">The sequence shown here is derived from an EMBL/GenBank/DDBJ whole genome shotgun (WGS) entry which is preliminary data.</text>
</comment>
<keyword evidence="3" id="KW-0081">Bacteriolytic enzyme</keyword>
<keyword evidence="5" id="KW-0378">Hydrolase</keyword>
<keyword evidence="4" id="KW-1015">Disulfide bond</keyword>
<evidence type="ECO:0000313" key="10">
    <source>
        <dbReference type="Proteomes" id="UP001516400"/>
    </source>
</evidence>
<dbReference type="InterPro" id="IPR023346">
    <property type="entry name" value="Lysozyme-like_dom_sf"/>
</dbReference>
<keyword evidence="3" id="KW-0929">Antimicrobial</keyword>
<evidence type="ECO:0000256" key="2">
    <source>
        <dbReference type="ARBA" id="ARBA00012732"/>
    </source>
</evidence>
<dbReference type="EC" id="3.2.1.17" evidence="2"/>
<dbReference type="SUPFAM" id="SSF53955">
    <property type="entry name" value="Lysozyme-like"/>
    <property type="match status" value="1"/>
</dbReference>
<comment type="catalytic activity">
    <reaction evidence="1">
        <text>Hydrolysis of (1-&gt;4)-beta-linkages between N-acetylmuramic acid and N-acetyl-D-glucosamine residues in a peptidoglycan and between N-acetyl-D-glucosamine residues in chitodextrins.</text>
        <dbReference type="EC" id="3.2.1.17"/>
    </reaction>
</comment>
<dbReference type="InterPro" id="IPR019799">
    <property type="entry name" value="Glyco_hydro_22_CS"/>
</dbReference>
<dbReference type="PRINTS" id="PR00135">
    <property type="entry name" value="LYZLACT"/>
</dbReference>
<dbReference type="SMART" id="SM00263">
    <property type="entry name" value="LYZ1"/>
    <property type="match status" value="1"/>
</dbReference>
<dbReference type="Gene3D" id="1.10.530.10">
    <property type="match status" value="1"/>
</dbReference>
<dbReference type="EMBL" id="JABFTP020000083">
    <property type="protein sequence ID" value="KAL3275557.1"/>
    <property type="molecule type" value="Genomic_DNA"/>
</dbReference>
<evidence type="ECO:0000313" key="9">
    <source>
        <dbReference type="EMBL" id="KAL3275557.1"/>
    </source>
</evidence>
<evidence type="ECO:0000256" key="1">
    <source>
        <dbReference type="ARBA" id="ARBA00000632"/>
    </source>
</evidence>
<evidence type="ECO:0000256" key="5">
    <source>
        <dbReference type="ARBA" id="ARBA00023295"/>
    </source>
</evidence>
<evidence type="ECO:0000256" key="4">
    <source>
        <dbReference type="ARBA" id="ARBA00023157"/>
    </source>
</evidence>
<dbReference type="GO" id="GO:0042742">
    <property type="term" value="P:defense response to bacterium"/>
    <property type="evidence" value="ECO:0007669"/>
    <property type="project" value="UniProtKB-KW"/>
</dbReference>
<dbReference type="InterPro" id="IPR001916">
    <property type="entry name" value="Glyco_hydro_22"/>
</dbReference>
<feature type="signal peptide" evidence="7">
    <location>
        <begin position="1"/>
        <end position="18"/>
    </location>
</feature>
<comment type="similarity">
    <text evidence="6">Belongs to the glycosyl hydrolase 22 family.</text>
</comment>
<evidence type="ECO:0000259" key="8">
    <source>
        <dbReference type="PROSITE" id="PS00128"/>
    </source>
</evidence>
<reference evidence="9 10" key="1">
    <citation type="journal article" date="2021" name="BMC Biol.">
        <title>Horizontally acquired antibacterial genes associated with adaptive radiation of ladybird beetles.</title>
        <authorList>
            <person name="Li H.S."/>
            <person name="Tang X.F."/>
            <person name="Huang Y.H."/>
            <person name="Xu Z.Y."/>
            <person name="Chen M.L."/>
            <person name="Du X.Y."/>
            <person name="Qiu B.Y."/>
            <person name="Chen P.T."/>
            <person name="Zhang W."/>
            <person name="Slipinski A."/>
            <person name="Escalona H.E."/>
            <person name="Waterhouse R.M."/>
            <person name="Zwick A."/>
            <person name="Pang H."/>
        </authorList>
    </citation>
    <scope>NUCLEOTIDE SEQUENCE [LARGE SCALE GENOMIC DNA]</scope>
    <source>
        <strain evidence="9">SYSU2018</strain>
    </source>
</reference>
<protein>
    <recommendedName>
        <fullName evidence="2">lysozyme</fullName>
        <ecNumber evidence="2">3.2.1.17</ecNumber>
    </recommendedName>
</protein>
<dbReference type="Proteomes" id="UP001516400">
    <property type="component" value="Unassembled WGS sequence"/>
</dbReference>
<dbReference type="CDD" id="cd16899">
    <property type="entry name" value="LYZ_C_invert"/>
    <property type="match status" value="1"/>
</dbReference>
<dbReference type="PANTHER" id="PTHR11407">
    <property type="entry name" value="LYSOZYME C"/>
    <property type="match status" value="1"/>
</dbReference>
<accession>A0ABD2NA93</accession>
<dbReference type="GO" id="GO:0031640">
    <property type="term" value="P:killing of cells of another organism"/>
    <property type="evidence" value="ECO:0007669"/>
    <property type="project" value="UniProtKB-KW"/>
</dbReference>